<dbReference type="SUPFAM" id="SSF81321">
    <property type="entry name" value="Family A G protein-coupled receptor-like"/>
    <property type="match status" value="1"/>
</dbReference>
<evidence type="ECO:0000259" key="10">
    <source>
        <dbReference type="PROSITE" id="PS50262"/>
    </source>
</evidence>
<feature type="transmembrane region" description="Helical" evidence="9">
    <location>
        <begin position="348"/>
        <end position="369"/>
    </location>
</feature>
<keyword evidence="4 9" id="KW-0812">Transmembrane</keyword>
<evidence type="ECO:0000256" key="4">
    <source>
        <dbReference type="ARBA" id="ARBA00022692"/>
    </source>
</evidence>
<dbReference type="InterPro" id="IPR000276">
    <property type="entry name" value="GPCR_Rhodpsn"/>
</dbReference>
<evidence type="ECO:0000256" key="8">
    <source>
        <dbReference type="ARBA" id="ARBA00023180"/>
    </source>
</evidence>
<dbReference type="CDD" id="cd00637">
    <property type="entry name" value="7tm_classA_rhodopsin-like"/>
    <property type="match status" value="1"/>
</dbReference>
<dbReference type="Pfam" id="PF00001">
    <property type="entry name" value="7tm_1"/>
    <property type="match status" value="1"/>
</dbReference>
<keyword evidence="7 9" id="KW-0472">Membrane</keyword>
<dbReference type="InterPro" id="IPR045860">
    <property type="entry name" value="Snake_toxin-like_sf"/>
</dbReference>
<accession>A0A553P7J2</accession>
<dbReference type="PROSITE" id="PS50262">
    <property type="entry name" value="G_PROTEIN_RECEP_F1_2"/>
    <property type="match status" value="1"/>
</dbReference>
<feature type="transmembrane region" description="Helical" evidence="9">
    <location>
        <begin position="176"/>
        <end position="198"/>
    </location>
</feature>
<keyword evidence="6 9" id="KW-1133">Transmembrane helix</keyword>
<keyword evidence="3" id="KW-1003">Cell membrane</keyword>
<evidence type="ECO:0000256" key="5">
    <source>
        <dbReference type="ARBA" id="ARBA00022729"/>
    </source>
</evidence>
<dbReference type="GO" id="GO:0030431">
    <property type="term" value="P:sleep"/>
    <property type="evidence" value="ECO:0007669"/>
    <property type="project" value="InterPro"/>
</dbReference>
<keyword evidence="12" id="KW-1185">Reference proteome</keyword>
<evidence type="ECO:0000256" key="7">
    <source>
        <dbReference type="ARBA" id="ARBA00023136"/>
    </source>
</evidence>
<dbReference type="AlphaFoldDB" id="A0A553P7J2"/>
<evidence type="ECO:0000256" key="3">
    <source>
        <dbReference type="ARBA" id="ARBA00022475"/>
    </source>
</evidence>
<dbReference type="STRING" id="6832.A0A553P7J2"/>
<feature type="transmembrane region" description="Helical" evidence="9">
    <location>
        <begin position="438"/>
        <end position="459"/>
    </location>
</feature>
<dbReference type="GO" id="GO:0004930">
    <property type="term" value="F:G protein-coupled receptor activity"/>
    <property type="evidence" value="ECO:0007669"/>
    <property type="project" value="InterPro"/>
</dbReference>
<dbReference type="Proteomes" id="UP000318571">
    <property type="component" value="Chromosome 3"/>
</dbReference>
<comment type="similarity">
    <text evidence="2">Belongs to the G-protein coupled receptor 1 family.</text>
</comment>
<evidence type="ECO:0000313" key="11">
    <source>
        <dbReference type="EMBL" id="TRY73610.1"/>
    </source>
</evidence>
<comment type="caution">
    <text evidence="11">The sequence shown here is derived from an EMBL/GenBank/DDBJ whole genome shotgun (WGS) entry which is preliminary data.</text>
</comment>
<feature type="transmembrane region" description="Helical" evidence="9">
    <location>
        <begin position="136"/>
        <end position="155"/>
    </location>
</feature>
<sequence length="625" mass="71040">MNILKFKETSVTNEHWNDSVLGVSQKTMELFLPMAEWDSLRSIGSMRSISDKFFYIMPIIIGVPQLLLNFSHKAAFIFIANLAAADMLMVVVELCVAYLQFTTHYGKGYQGILELNLDDISHEFAQSRRIACNWQVGLWMFAIAHTLACSLLITVDRYIYITRGLRYNVIMTPARIKCLLMLSWGFPSIWTCVSVLLFNQQRDAECVVGHILPTFHTAAVLGTLMLFLVIIYVLYGLILFKFFRRKRALKQLQGHETVAPLQSNSTRVRILFRSKTHHEFSDVPCTMIGFARHGSGELNLHSHSLDNFNTIQHPSSAKLGILAANKVRSTTLIRALSSLSKFTKAAKYVLILVLVFTLAWLPWIIIMYVDLVLHGTGKWETFLEDIELQICIFHAFSNPKKLCYINTKDTLFHVPPKHLCRPIMEAIHAQNQDSWQKIALVIGATNSLLNPIIYAFWYAEFRLRIRKAWRDLWSRITLKDMVSSIKSNMTFKLTFGTLVLIALLIQATDSIRCYECRSDVHRSCGDPFFASRVPAVECSHHSTQPTLMCFKATQFTGGTYTTVRGCAPFNTETFGPGFQRGMAGTFWRGQSSFSLCDYDNCNSAAGLRPFLLTFVLCVMLMRALS</sequence>
<feature type="transmembrane region" description="Helical" evidence="9">
    <location>
        <begin position="77"/>
        <end position="99"/>
    </location>
</feature>
<dbReference type="EMBL" id="VCGU01000007">
    <property type="protein sequence ID" value="TRY73610.1"/>
    <property type="molecule type" value="Genomic_DNA"/>
</dbReference>
<dbReference type="Gene3D" id="1.20.1070.10">
    <property type="entry name" value="Rhodopsin 7-helix transmembrane proteins"/>
    <property type="match status" value="1"/>
</dbReference>
<evidence type="ECO:0000256" key="9">
    <source>
        <dbReference type="SAM" id="Phobius"/>
    </source>
</evidence>
<dbReference type="PANTHER" id="PTHR22750">
    <property type="entry name" value="G-PROTEIN COUPLED RECEPTOR"/>
    <property type="match status" value="1"/>
</dbReference>
<dbReference type="InterPro" id="IPR017452">
    <property type="entry name" value="GPCR_Rhodpsn_7TM"/>
</dbReference>
<dbReference type="GO" id="GO:0005886">
    <property type="term" value="C:plasma membrane"/>
    <property type="evidence" value="ECO:0007669"/>
    <property type="project" value="UniProtKB-SubCell"/>
</dbReference>
<feature type="transmembrane region" description="Helical" evidence="9">
    <location>
        <begin position="53"/>
        <end position="70"/>
    </location>
</feature>
<protein>
    <recommendedName>
        <fullName evidence="10">G-protein coupled receptors family 1 profile domain-containing protein</fullName>
    </recommendedName>
</protein>
<dbReference type="Pfam" id="PF17064">
    <property type="entry name" value="QVR"/>
    <property type="match status" value="1"/>
</dbReference>
<dbReference type="Gene3D" id="2.10.60.10">
    <property type="entry name" value="CD59"/>
    <property type="match status" value="1"/>
</dbReference>
<organism evidence="11 12">
    <name type="scientific">Tigriopus californicus</name>
    <name type="common">Marine copepod</name>
    <dbReference type="NCBI Taxonomy" id="6832"/>
    <lineage>
        <taxon>Eukaryota</taxon>
        <taxon>Metazoa</taxon>
        <taxon>Ecdysozoa</taxon>
        <taxon>Arthropoda</taxon>
        <taxon>Crustacea</taxon>
        <taxon>Multicrustacea</taxon>
        <taxon>Hexanauplia</taxon>
        <taxon>Copepoda</taxon>
        <taxon>Harpacticoida</taxon>
        <taxon>Harpacticidae</taxon>
        <taxon>Tigriopus</taxon>
    </lineage>
</organism>
<gene>
    <name evidence="11" type="ORF">TCAL_01869</name>
</gene>
<dbReference type="PRINTS" id="PR00237">
    <property type="entry name" value="GPCRRHODOPSN"/>
</dbReference>
<evidence type="ECO:0000256" key="2">
    <source>
        <dbReference type="ARBA" id="ARBA00010663"/>
    </source>
</evidence>
<evidence type="ECO:0000256" key="6">
    <source>
        <dbReference type="ARBA" id="ARBA00022989"/>
    </source>
</evidence>
<name>A0A553P7J2_TIGCA</name>
<evidence type="ECO:0000313" key="12">
    <source>
        <dbReference type="Proteomes" id="UP000318571"/>
    </source>
</evidence>
<feature type="domain" description="G-protein coupled receptors family 1 profile" evidence="10">
    <location>
        <begin position="52"/>
        <end position="454"/>
    </location>
</feature>
<dbReference type="GO" id="GO:0032222">
    <property type="term" value="P:regulation of synaptic transmission, cholinergic"/>
    <property type="evidence" value="ECO:0007669"/>
    <property type="project" value="InterPro"/>
</dbReference>
<dbReference type="InterPro" id="IPR031424">
    <property type="entry name" value="QVR-like"/>
</dbReference>
<proteinExistence type="inferred from homology"/>
<feature type="transmembrane region" description="Helical" evidence="9">
    <location>
        <begin position="218"/>
        <end position="240"/>
    </location>
</feature>
<keyword evidence="8" id="KW-0325">Glycoprotein</keyword>
<comment type="subcellular location">
    <subcellularLocation>
        <location evidence="1">Cell membrane</location>
        <topology evidence="1">Multi-pass membrane protein</topology>
    </subcellularLocation>
</comment>
<reference evidence="11 12" key="1">
    <citation type="journal article" date="2018" name="Nat. Ecol. Evol.">
        <title>Genomic signatures of mitonuclear coevolution across populations of Tigriopus californicus.</title>
        <authorList>
            <person name="Barreto F.S."/>
            <person name="Watson E.T."/>
            <person name="Lima T.G."/>
            <person name="Willett C.S."/>
            <person name="Edmands S."/>
            <person name="Li W."/>
            <person name="Burton R.S."/>
        </authorList>
    </citation>
    <scope>NUCLEOTIDE SEQUENCE [LARGE SCALE GENOMIC DNA]</scope>
    <source>
        <strain evidence="11 12">San Diego</strain>
    </source>
</reference>
<evidence type="ECO:0000256" key="1">
    <source>
        <dbReference type="ARBA" id="ARBA00004651"/>
    </source>
</evidence>
<keyword evidence="5" id="KW-0732">Signal</keyword>